<dbReference type="eggNOG" id="COG0845">
    <property type="taxonomic scope" value="Bacteria"/>
</dbReference>
<dbReference type="STRING" id="1348114.OM33_21035"/>
<evidence type="ECO:0000256" key="2">
    <source>
        <dbReference type="ARBA" id="ARBA00023054"/>
    </source>
</evidence>
<dbReference type="Gene3D" id="2.40.420.20">
    <property type="match status" value="1"/>
</dbReference>
<dbReference type="KEGG" id="pseo:OM33_21035"/>
<evidence type="ECO:0000256" key="1">
    <source>
        <dbReference type="ARBA" id="ARBA00004196"/>
    </source>
</evidence>
<dbReference type="Gene3D" id="1.10.287.470">
    <property type="entry name" value="Helix hairpin bin"/>
    <property type="match status" value="1"/>
</dbReference>
<dbReference type="EMBL" id="CP009889">
    <property type="protein sequence ID" value="AIY67504.1"/>
    <property type="molecule type" value="Genomic_DNA"/>
</dbReference>
<dbReference type="Gene3D" id="2.40.30.170">
    <property type="match status" value="1"/>
</dbReference>
<dbReference type="PANTHER" id="PTHR32347:SF23">
    <property type="entry name" value="BLL5650 PROTEIN"/>
    <property type="match status" value="1"/>
</dbReference>
<feature type="coiled-coil region" evidence="3">
    <location>
        <begin position="208"/>
        <end position="235"/>
    </location>
</feature>
<feature type="transmembrane region" description="Helical" evidence="4">
    <location>
        <begin position="12"/>
        <end position="35"/>
    </location>
</feature>
<dbReference type="Proteomes" id="UP000030341">
    <property type="component" value="Chromosome 2"/>
</dbReference>
<protein>
    <submittedName>
        <fullName evidence="5">RND transporter</fullName>
    </submittedName>
</protein>
<dbReference type="PANTHER" id="PTHR32347">
    <property type="entry name" value="EFFLUX SYSTEM COMPONENT YKNX-RELATED"/>
    <property type="match status" value="1"/>
</dbReference>
<gene>
    <name evidence="5" type="ORF">OM33_21035</name>
</gene>
<evidence type="ECO:0000313" key="5">
    <source>
        <dbReference type="EMBL" id="AIY67504.1"/>
    </source>
</evidence>
<keyword evidence="4" id="KW-1133">Transmembrane helix</keyword>
<evidence type="ECO:0000256" key="4">
    <source>
        <dbReference type="SAM" id="Phobius"/>
    </source>
</evidence>
<comment type="subcellular location">
    <subcellularLocation>
        <location evidence="1">Cell envelope</location>
    </subcellularLocation>
</comment>
<evidence type="ECO:0000256" key="3">
    <source>
        <dbReference type="SAM" id="Coils"/>
    </source>
</evidence>
<dbReference type="RefSeq" id="WP_040136552.1">
    <property type="nucleotide sequence ID" value="NZ_CP009889.1"/>
</dbReference>
<accession>A0A0A7ELJ7</accession>
<proteinExistence type="predicted"/>
<dbReference type="OrthoDB" id="6397038at2"/>
<feature type="coiled-coil region" evidence="3">
    <location>
        <begin position="113"/>
        <end position="140"/>
    </location>
</feature>
<keyword evidence="4" id="KW-0812">Transmembrane</keyword>
<dbReference type="AlphaFoldDB" id="A0A0A7ELJ7"/>
<organism evidence="5 6">
    <name type="scientific">Pseudoalteromonas piratica</name>
    <dbReference type="NCBI Taxonomy" id="1348114"/>
    <lineage>
        <taxon>Bacteria</taxon>
        <taxon>Pseudomonadati</taxon>
        <taxon>Pseudomonadota</taxon>
        <taxon>Gammaproteobacteria</taxon>
        <taxon>Alteromonadales</taxon>
        <taxon>Pseudoalteromonadaceae</taxon>
        <taxon>Pseudoalteromonas</taxon>
    </lineage>
</organism>
<dbReference type="HOGENOM" id="CLU_018816_16_2_6"/>
<dbReference type="InterPro" id="IPR050465">
    <property type="entry name" value="UPF0194_transport"/>
</dbReference>
<keyword evidence="6" id="KW-1185">Reference proteome</keyword>
<dbReference type="GO" id="GO:0030313">
    <property type="term" value="C:cell envelope"/>
    <property type="evidence" value="ECO:0007669"/>
    <property type="project" value="UniProtKB-SubCell"/>
</dbReference>
<name>A0A0A7ELJ7_9GAMM</name>
<sequence>MDVLKTKKASAFYTTGWFKLMALVFVASALLGFMYTNSHQVTLKKNEILLSTVQQGDLAVTVEGYGKLTSNSLKLITAHSRATVEEIILKPGSHVTRDTVIVKLASPELHHALLNAEQELAQLNANLRQLRVNQQREMLNEQALLTAIEAEFETAKLRREAEYKLLEKGIVAEFTYKQTALNESQLLKRMNLFKARLSQLSHVHQEAINIQQERIKQLGGQLNIAKQRVEQLNVKAGIDGVIQHLPVQLGQSLTAGQEVALIGSISDLIALVRVPQHQAPKLKVGQSVSVDTRSDTIAGLVSRIDPVVIDNTVEVEISLTEALSASARPEQTIDAQITIETLSNVLYIERPAKLNAHTEANLYKLDQGALLAARTSVKTGKKAGRYIEITHGASRGEQVIISDLNNYKSQHITLE</sequence>
<reference evidence="5 6" key="1">
    <citation type="submission" date="2014-11" db="EMBL/GenBank/DDBJ databases">
        <title>Complete Genome Sequence of Pseudoalteromonas sp. Strain OCN003 Isolated from Kaneohe Bay, Oahu, Hawaii.</title>
        <authorList>
            <person name="Beurmann S."/>
            <person name="Videau P."/>
            <person name="Ushijima B."/>
            <person name="Smith A.M."/>
            <person name="Aeby G.S."/>
            <person name="Callahan S.M."/>
            <person name="Belcaid M."/>
        </authorList>
    </citation>
    <scope>NUCLEOTIDE SEQUENCE [LARGE SCALE GENOMIC DNA]</scope>
    <source>
        <strain evidence="5 6">OCN003</strain>
    </source>
</reference>
<keyword evidence="4" id="KW-0472">Membrane</keyword>
<dbReference type="Gene3D" id="2.40.50.100">
    <property type="match status" value="1"/>
</dbReference>
<evidence type="ECO:0000313" key="6">
    <source>
        <dbReference type="Proteomes" id="UP000030341"/>
    </source>
</evidence>
<keyword evidence="2 3" id="KW-0175">Coiled coil</keyword>